<feature type="region of interest" description="Disordered" evidence="4">
    <location>
        <begin position="1"/>
        <end position="28"/>
    </location>
</feature>
<dbReference type="SUPFAM" id="SSF50044">
    <property type="entry name" value="SH3-domain"/>
    <property type="match status" value="1"/>
</dbReference>
<dbReference type="GO" id="GO:0005085">
    <property type="term" value="F:guanyl-nucleotide exchange factor activity"/>
    <property type="evidence" value="ECO:0007669"/>
    <property type="project" value="UniProtKB-KW"/>
</dbReference>
<protein>
    <recommendedName>
        <fullName evidence="9">SH3 domain-containing protein</fullName>
    </recommendedName>
</protein>
<gene>
    <name evidence="7" type="ORF">RDB_LOCUS167220</name>
</gene>
<dbReference type="Proteomes" id="UP000663853">
    <property type="component" value="Unassembled WGS sequence"/>
</dbReference>
<dbReference type="CDD" id="cd06224">
    <property type="entry name" value="REM"/>
    <property type="match status" value="1"/>
</dbReference>
<sequence length="1003" mass="109425">MVPSRESSPTLHTGQHIQLGTSDDNMNDETEGPLSFWVRAAYDYQSTDDSLLSFSRGDIIEVLGMLPSGWWDGLIGNERGWLPSNFVVTISDAEAEAELTHTADAALPDFVRHLWLPEVQPNGQIVYVNGAGQRRTDLPDADTDDMMPRPTRGRANTSSLSRSASVRRTGTPEPWLKRLNDDGHTFYENTVTGAIMRSRPDASTQHSQASSTSELGLRSRNRAPKPATDQADTKPHIDPEEVQRRLAPSDPDTIQSLVSVVKQAISQCMAIQDHALRAPIVAKVVIAVRNLLYVSGTMAPAPEVLSPLVSHFEPRESELPQAHLNQYRGKVIATLSELVLGARAADSNQDDIKAQSYVAIDAAELERAVDLFAAEAHDGPIHRTLRGVFSPTHVGRGAPGGGIGGQWRGSGFVERVPRDLTPETCDQLRILGGELESALVCVQQGVSSVKETNPDGNDVSTIITRGRAAIATLCAFLNAAEELDVAAKVGKDIETRRGLVRKAVPDQSPGCVKSRAEVERTSGQDELGRAGRVGSQDQLGRIGSREALGRLSRPASRDKLGRMNGQEQPNVSRQPYEDRLAPVASPLSLSRPGSRNKLTVSRPGSRDRLAQSPSFSAKQLDTSWGVRKAVRRLEVAKQALYDAGMTLLFASQAVHVGDLCGAGFVPPGGTVCGVDANSLSLVSHAVTTIRENQRQMIDLLDVLAKTDSPDSYVSGETKRDTPMSSNYSLSYHGTDTGVNSRADTYPSSIRFPVDHLATSYGGGSSVFGDSIYGSAFGVGRERVDSTALGRSRPDDSLDVLGDQEDELGSRGPPRVNKIRKLLGDDPAAEFAKKGGAIPPAQIVDTTPWYLKPTYDDPSQIQIDTDDGVRGGTLPALIERLVMHDQLDSTFIDAFLMTYTSFMTTKELFRLLVERFRIQPPDGLAPAELDDWIEKKQKPARVRVVNVFRKMLLLYDSSIDENSYILEYIKSFAHRIVYDVTPAELLTKIVYRVQEQGGIPRRRY</sequence>
<dbReference type="SUPFAM" id="SSF48366">
    <property type="entry name" value="Ras GEF"/>
    <property type="match status" value="1"/>
</dbReference>
<evidence type="ECO:0008006" key="9">
    <source>
        <dbReference type="Google" id="ProtNLM"/>
    </source>
</evidence>
<dbReference type="GO" id="GO:0005737">
    <property type="term" value="C:cytoplasm"/>
    <property type="evidence" value="ECO:0007669"/>
    <property type="project" value="TreeGrafter"/>
</dbReference>
<evidence type="ECO:0000259" key="6">
    <source>
        <dbReference type="PROSITE" id="PS50212"/>
    </source>
</evidence>
<reference evidence="7" key="1">
    <citation type="submission" date="2021-01" db="EMBL/GenBank/DDBJ databases">
        <authorList>
            <person name="Kaushik A."/>
        </authorList>
    </citation>
    <scope>NUCLEOTIDE SEQUENCE</scope>
    <source>
        <strain evidence="7">AG6-10EEA</strain>
    </source>
</reference>
<feature type="domain" description="N-terminal Ras-GEF" evidence="6">
    <location>
        <begin position="864"/>
        <end position="996"/>
    </location>
</feature>
<evidence type="ECO:0000256" key="4">
    <source>
        <dbReference type="SAM" id="MobiDB-lite"/>
    </source>
</evidence>
<dbReference type="SMART" id="SM00326">
    <property type="entry name" value="SH3"/>
    <property type="match status" value="1"/>
</dbReference>
<feature type="domain" description="SH3" evidence="5">
    <location>
        <begin position="33"/>
        <end position="92"/>
    </location>
</feature>
<feature type="compositionally biased region" description="Low complexity" evidence="4">
    <location>
        <begin position="202"/>
        <end position="213"/>
    </location>
</feature>
<dbReference type="Pfam" id="PF00618">
    <property type="entry name" value="RasGEF_N"/>
    <property type="match status" value="1"/>
</dbReference>
<dbReference type="InterPro" id="IPR036028">
    <property type="entry name" value="SH3-like_dom_sf"/>
</dbReference>
<evidence type="ECO:0000313" key="8">
    <source>
        <dbReference type="Proteomes" id="UP000663853"/>
    </source>
</evidence>
<evidence type="ECO:0000256" key="3">
    <source>
        <dbReference type="PROSITE-ProRule" id="PRU00192"/>
    </source>
</evidence>
<evidence type="ECO:0000313" key="7">
    <source>
        <dbReference type="EMBL" id="CAE6530608.1"/>
    </source>
</evidence>
<feature type="compositionally biased region" description="Basic and acidic residues" evidence="4">
    <location>
        <begin position="231"/>
        <end position="244"/>
    </location>
</feature>
<dbReference type="EMBL" id="CAJMXA010003995">
    <property type="protein sequence ID" value="CAE6530608.1"/>
    <property type="molecule type" value="Genomic_DNA"/>
</dbReference>
<organism evidence="7 8">
    <name type="scientific">Rhizoctonia solani</name>
    <dbReference type="NCBI Taxonomy" id="456999"/>
    <lineage>
        <taxon>Eukaryota</taxon>
        <taxon>Fungi</taxon>
        <taxon>Dikarya</taxon>
        <taxon>Basidiomycota</taxon>
        <taxon>Agaricomycotina</taxon>
        <taxon>Agaricomycetes</taxon>
        <taxon>Cantharellales</taxon>
        <taxon>Ceratobasidiaceae</taxon>
        <taxon>Rhizoctonia</taxon>
    </lineage>
</organism>
<dbReference type="CDD" id="cd11883">
    <property type="entry name" value="SH3_Sdc25"/>
    <property type="match status" value="1"/>
</dbReference>
<dbReference type="PANTHER" id="PTHR46026">
    <property type="entry name" value="RHO-TYPE GUANINE NUCLEOTIDE EXCHANGE FACTOR, ISOFORM F"/>
    <property type="match status" value="1"/>
</dbReference>
<feature type="compositionally biased region" description="Basic and acidic residues" evidence="4">
    <location>
        <begin position="514"/>
        <end position="529"/>
    </location>
</feature>
<keyword evidence="2" id="KW-0344">Guanine-nucleotide releasing factor</keyword>
<dbReference type="PROSITE" id="PS50002">
    <property type="entry name" value="SH3"/>
    <property type="match status" value="1"/>
</dbReference>
<feature type="compositionally biased region" description="Polar residues" evidence="4">
    <location>
        <begin position="154"/>
        <end position="168"/>
    </location>
</feature>
<comment type="caution">
    <text evidence="7">The sequence shown here is derived from an EMBL/GenBank/DDBJ whole genome shotgun (WGS) entry which is preliminary data.</text>
</comment>
<dbReference type="InterPro" id="IPR023578">
    <property type="entry name" value="Ras_GEF_dom_sf"/>
</dbReference>
<dbReference type="SMART" id="SM00229">
    <property type="entry name" value="RasGEFN"/>
    <property type="match status" value="1"/>
</dbReference>
<evidence type="ECO:0000256" key="1">
    <source>
        <dbReference type="ARBA" id="ARBA00022443"/>
    </source>
</evidence>
<evidence type="ECO:0000259" key="5">
    <source>
        <dbReference type="PROSITE" id="PS50002"/>
    </source>
</evidence>
<feature type="region of interest" description="Disordered" evidence="4">
    <location>
        <begin position="131"/>
        <end position="181"/>
    </location>
</feature>
<name>A0A8H3HGX7_9AGAM</name>
<feature type="region of interest" description="Disordered" evidence="4">
    <location>
        <begin position="505"/>
        <end position="614"/>
    </location>
</feature>
<feature type="compositionally biased region" description="Polar residues" evidence="4">
    <location>
        <begin position="587"/>
        <end position="599"/>
    </location>
</feature>
<feature type="region of interest" description="Disordered" evidence="4">
    <location>
        <begin position="198"/>
        <end position="250"/>
    </location>
</feature>
<dbReference type="Gene3D" id="1.20.870.10">
    <property type="entry name" value="Son of sevenless (SoS) protein Chain: S domain 1"/>
    <property type="match status" value="1"/>
</dbReference>
<proteinExistence type="predicted"/>
<feature type="compositionally biased region" description="Polar residues" evidence="4">
    <location>
        <begin position="1"/>
        <end position="24"/>
    </location>
</feature>
<dbReference type="Gene3D" id="2.30.30.40">
    <property type="entry name" value="SH3 Domains"/>
    <property type="match status" value="1"/>
</dbReference>
<dbReference type="AlphaFoldDB" id="A0A8H3HGX7"/>
<dbReference type="InterPro" id="IPR001452">
    <property type="entry name" value="SH3_domain"/>
</dbReference>
<dbReference type="InterPro" id="IPR000651">
    <property type="entry name" value="Ras-like_Gua-exchang_fac_N"/>
</dbReference>
<accession>A0A8H3HGX7</accession>
<dbReference type="Pfam" id="PF00018">
    <property type="entry name" value="SH3_1"/>
    <property type="match status" value="1"/>
</dbReference>
<dbReference type="PANTHER" id="PTHR46026:SF1">
    <property type="entry name" value="RHO-TYPE GUANINE NUCLEOTIDE EXCHANGE FACTOR, ISOFORM F"/>
    <property type="match status" value="1"/>
</dbReference>
<keyword evidence="1 3" id="KW-0728">SH3 domain</keyword>
<dbReference type="PROSITE" id="PS50212">
    <property type="entry name" value="RASGEF_NTER"/>
    <property type="match status" value="1"/>
</dbReference>
<feature type="region of interest" description="Disordered" evidence="4">
    <location>
        <begin position="786"/>
        <end position="817"/>
    </location>
</feature>
<evidence type="ECO:0000256" key="2">
    <source>
        <dbReference type="PROSITE-ProRule" id="PRU00135"/>
    </source>
</evidence>